<dbReference type="EMBL" id="JADEXG010000057">
    <property type="protein sequence ID" value="MBE9079464.1"/>
    <property type="molecule type" value="Genomic_DNA"/>
</dbReference>
<dbReference type="Gene3D" id="3.20.170.30">
    <property type="match status" value="1"/>
</dbReference>
<keyword evidence="2 5" id="KW-0808">Transferase</keyword>
<comment type="function">
    <text evidence="4 5">Removes the 2'-phosphate from RNA via an intermediate in which the phosphate is ADP-ribosylated by NAD followed by a presumed transesterification to release the RNA and generate ADP-ribose 1''-2''-cyclic phosphate (APPR&gt;P). May function as an ADP-ribosylase.</text>
</comment>
<dbReference type="InterPro" id="IPR002745">
    <property type="entry name" value="Ptrans_KptA/Tpt1"/>
</dbReference>
<name>A0A8J7AT64_9CYAN</name>
<evidence type="ECO:0000256" key="5">
    <source>
        <dbReference type="HAMAP-Rule" id="MF_00299"/>
    </source>
</evidence>
<dbReference type="EC" id="2.7.1.-" evidence="5"/>
<dbReference type="PANTHER" id="PTHR12684">
    <property type="entry name" value="PUTATIVE PHOSPHOTRANSFERASE"/>
    <property type="match status" value="1"/>
</dbReference>
<reference evidence="6" key="1">
    <citation type="submission" date="2020-10" db="EMBL/GenBank/DDBJ databases">
        <authorList>
            <person name="Castelo-Branco R."/>
            <person name="Eusebio N."/>
            <person name="Adriana R."/>
            <person name="Vieira A."/>
            <person name="Brugerolle De Fraissinette N."/>
            <person name="Rezende De Castro R."/>
            <person name="Schneider M.P."/>
            <person name="Vasconcelos V."/>
            <person name="Leao P.N."/>
        </authorList>
    </citation>
    <scope>NUCLEOTIDE SEQUENCE</scope>
    <source>
        <strain evidence="6">LEGE 07310</strain>
    </source>
</reference>
<evidence type="ECO:0000256" key="4">
    <source>
        <dbReference type="ARBA" id="ARBA00025212"/>
    </source>
</evidence>
<evidence type="ECO:0000256" key="2">
    <source>
        <dbReference type="ARBA" id="ARBA00022679"/>
    </source>
</evidence>
<sequence>MKNANVAVSKFLSYILRHQPERIGLSLDPAGWTSVDALIECAARNGKRLTREQIVGIVEMSDKQRFSLSEDGNQIRANQGHSVNIDLGLAPVEPPEQLYHGTATRFLTSILKEGLQPKNRHHVHLSLDVETAIAVGQRHGSPAVLAISSRRMSAEGHLFYCSANGVWLTDAVPPRYLDVKTI</sequence>
<dbReference type="HAMAP" id="MF_00299">
    <property type="entry name" value="KptA"/>
    <property type="match status" value="1"/>
</dbReference>
<evidence type="ECO:0000256" key="3">
    <source>
        <dbReference type="ARBA" id="ARBA00023027"/>
    </source>
</evidence>
<evidence type="ECO:0000313" key="7">
    <source>
        <dbReference type="Proteomes" id="UP000636505"/>
    </source>
</evidence>
<accession>A0A8J7AT64</accession>
<dbReference type="InterPro" id="IPR042080">
    <property type="entry name" value="RNA_2'-PTrans_N"/>
</dbReference>
<dbReference type="NCBIfam" id="NF002014">
    <property type="entry name" value="PRK00819.1-4"/>
    <property type="match status" value="1"/>
</dbReference>
<dbReference type="GO" id="GO:0006388">
    <property type="term" value="P:tRNA splicing, via endonucleolytic cleavage and ligation"/>
    <property type="evidence" value="ECO:0007669"/>
    <property type="project" value="UniProtKB-UniRule"/>
</dbReference>
<dbReference type="GO" id="GO:0000215">
    <property type="term" value="F:tRNA 2'-phosphotransferase activity"/>
    <property type="evidence" value="ECO:0007669"/>
    <property type="project" value="TreeGrafter"/>
</dbReference>
<dbReference type="InterPro" id="IPR022928">
    <property type="entry name" value="RNA_2'-PTrans_KptA"/>
</dbReference>
<protein>
    <recommendedName>
        <fullName evidence="5">Probable RNA 2'-phosphotransferase</fullName>
        <ecNumber evidence="5">2.7.1.-</ecNumber>
    </recommendedName>
</protein>
<dbReference type="Pfam" id="PF01885">
    <property type="entry name" value="PTS_2-RNA"/>
    <property type="match status" value="1"/>
</dbReference>
<dbReference type="Proteomes" id="UP000636505">
    <property type="component" value="Unassembled WGS sequence"/>
</dbReference>
<dbReference type="InterPro" id="IPR042081">
    <property type="entry name" value="RNA_2'-PTrans_C"/>
</dbReference>
<dbReference type="GO" id="GO:0003950">
    <property type="term" value="F:NAD+ poly-ADP-ribosyltransferase activity"/>
    <property type="evidence" value="ECO:0007669"/>
    <property type="project" value="InterPro"/>
</dbReference>
<dbReference type="SUPFAM" id="SSF56399">
    <property type="entry name" value="ADP-ribosylation"/>
    <property type="match status" value="1"/>
</dbReference>
<evidence type="ECO:0000256" key="1">
    <source>
        <dbReference type="ARBA" id="ARBA00009836"/>
    </source>
</evidence>
<dbReference type="AlphaFoldDB" id="A0A8J7AT64"/>
<dbReference type="RefSeq" id="WP_193910455.1">
    <property type="nucleotide sequence ID" value="NZ_JADEXG010000057.1"/>
</dbReference>
<dbReference type="PANTHER" id="PTHR12684:SF2">
    <property type="entry name" value="TRNA 2'-PHOSPHOTRANSFERASE 1"/>
    <property type="match status" value="1"/>
</dbReference>
<comment type="similarity">
    <text evidence="1 5">Belongs to the KptA/TPT1 family.</text>
</comment>
<keyword evidence="3 5" id="KW-0520">NAD</keyword>
<gene>
    <name evidence="5" type="primary">kptA</name>
    <name evidence="6" type="ORF">IQ241_19545</name>
</gene>
<keyword evidence="7" id="KW-1185">Reference proteome</keyword>
<comment type="caution">
    <text evidence="6">The sequence shown here is derived from an EMBL/GenBank/DDBJ whole genome shotgun (WGS) entry which is preliminary data.</text>
</comment>
<proteinExistence type="inferred from homology"/>
<organism evidence="6 7">
    <name type="scientific">Vasconcelosia minhoensis LEGE 07310</name>
    <dbReference type="NCBI Taxonomy" id="915328"/>
    <lineage>
        <taxon>Bacteria</taxon>
        <taxon>Bacillati</taxon>
        <taxon>Cyanobacteriota</taxon>
        <taxon>Cyanophyceae</taxon>
        <taxon>Nodosilineales</taxon>
        <taxon>Cymatolegaceae</taxon>
        <taxon>Vasconcelosia</taxon>
        <taxon>Vasconcelosia minhoensis</taxon>
    </lineage>
</organism>
<evidence type="ECO:0000313" key="6">
    <source>
        <dbReference type="EMBL" id="MBE9079464.1"/>
    </source>
</evidence>
<dbReference type="Gene3D" id="1.10.10.970">
    <property type="entry name" value="RNA 2'-phosphotransferase, Tpt1/KptA family, N-terminal domain"/>
    <property type="match status" value="1"/>
</dbReference>